<comment type="caution">
    <text evidence="1">The sequence shown here is derived from an EMBL/GenBank/DDBJ whole genome shotgun (WGS) entry which is preliminary data.</text>
</comment>
<dbReference type="OrthoDB" id="2303888at2759"/>
<proteinExistence type="predicted"/>
<dbReference type="InterPro" id="IPR009057">
    <property type="entry name" value="Homeodomain-like_sf"/>
</dbReference>
<organism evidence="1 2">
    <name type="scientific">Glomus cerebriforme</name>
    <dbReference type="NCBI Taxonomy" id="658196"/>
    <lineage>
        <taxon>Eukaryota</taxon>
        <taxon>Fungi</taxon>
        <taxon>Fungi incertae sedis</taxon>
        <taxon>Mucoromycota</taxon>
        <taxon>Glomeromycotina</taxon>
        <taxon>Glomeromycetes</taxon>
        <taxon>Glomerales</taxon>
        <taxon>Glomeraceae</taxon>
        <taxon>Glomus</taxon>
    </lineage>
</organism>
<dbReference type="SUPFAM" id="SSF46689">
    <property type="entry name" value="Homeodomain-like"/>
    <property type="match status" value="1"/>
</dbReference>
<evidence type="ECO:0008006" key="3">
    <source>
        <dbReference type="Google" id="ProtNLM"/>
    </source>
</evidence>
<dbReference type="EMBL" id="QKYT01000988">
    <property type="protein sequence ID" value="RIA80348.1"/>
    <property type="molecule type" value="Genomic_DNA"/>
</dbReference>
<keyword evidence="2" id="KW-1185">Reference proteome</keyword>
<evidence type="ECO:0000313" key="2">
    <source>
        <dbReference type="Proteomes" id="UP000265703"/>
    </source>
</evidence>
<evidence type="ECO:0000313" key="1">
    <source>
        <dbReference type="EMBL" id="RIA80348.1"/>
    </source>
</evidence>
<accession>A0A397S2Z7</accession>
<dbReference type="AlphaFoldDB" id="A0A397S2Z7"/>
<dbReference type="Proteomes" id="UP000265703">
    <property type="component" value="Unassembled WGS sequence"/>
</dbReference>
<protein>
    <recommendedName>
        <fullName evidence="3">HTH myb-type domain-containing protein</fullName>
    </recommendedName>
</protein>
<sequence length="170" mass="20582">MRFNPESDEIILDCMYLLKKMNVRNKYERISKILPQYQSRQIRHHYCNNLDERLSKDPLSNDEKEFITQWVKENQEPNGTIHWRDLIPEMEYQLGKLHSENKIKNFWYPRRFRRDGNVRIPAQARPINSINNTPYFNFSFPLPQIPTPSTIEPNFQPNNQFKAPNRMEPF</sequence>
<reference evidence="1 2" key="1">
    <citation type="submission" date="2018-06" db="EMBL/GenBank/DDBJ databases">
        <title>Comparative genomics reveals the genomic features of Rhizophagus irregularis, R. cerebriforme, R. diaphanum and Gigaspora rosea, and their symbiotic lifestyle signature.</title>
        <authorList>
            <person name="Morin E."/>
            <person name="San Clemente H."/>
            <person name="Chen E.C.H."/>
            <person name="De La Providencia I."/>
            <person name="Hainaut M."/>
            <person name="Kuo A."/>
            <person name="Kohler A."/>
            <person name="Murat C."/>
            <person name="Tang N."/>
            <person name="Roy S."/>
            <person name="Loubradou J."/>
            <person name="Henrissat B."/>
            <person name="Grigoriev I.V."/>
            <person name="Corradi N."/>
            <person name="Roux C."/>
            <person name="Martin F.M."/>
        </authorList>
    </citation>
    <scope>NUCLEOTIDE SEQUENCE [LARGE SCALE GENOMIC DNA]</scope>
    <source>
        <strain evidence="1 2">DAOM 227022</strain>
    </source>
</reference>
<name>A0A397S2Z7_9GLOM</name>
<gene>
    <name evidence="1" type="ORF">C1645_838868</name>
</gene>